<dbReference type="EMBL" id="RSCL01000021">
    <property type="protein sequence ID" value="RUT00991.1"/>
    <property type="molecule type" value="Genomic_DNA"/>
</dbReference>
<organism evidence="2 3">
    <name type="scientific">Dulcicalothrix desertica PCC 7102</name>
    <dbReference type="NCBI Taxonomy" id="232991"/>
    <lineage>
        <taxon>Bacteria</taxon>
        <taxon>Bacillati</taxon>
        <taxon>Cyanobacteriota</taxon>
        <taxon>Cyanophyceae</taxon>
        <taxon>Nostocales</taxon>
        <taxon>Calotrichaceae</taxon>
        <taxon>Dulcicalothrix</taxon>
    </lineage>
</organism>
<reference evidence="2" key="2">
    <citation type="journal article" date="2019" name="Genome Biol. Evol.">
        <title>Day and night: Metabolic profiles and evolutionary relationships of six axenic non-marine cyanobacteria.</title>
        <authorList>
            <person name="Will S.E."/>
            <person name="Henke P."/>
            <person name="Boedeker C."/>
            <person name="Huang S."/>
            <person name="Brinkmann H."/>
            <person name="Rohde M."/>
            <person name="Jarek M."/>
            <person name="Friedl T."/>
            <person name="Seufert S."/>
            <person name="Schumacher M."/>
            <person name="Overmann J."/>
            <person name="Neumann-Schaal M."/>
            <person name="Petersen J."/>
        </authorList>
    </citation>
    <scope>NUCLEOTIDE SEQUENCE [LARGE SCALE GENOMIC DNA]</scope>
    <source>
        <strain evidence="2">PCC 7102</strain>
    </source>
</reference>
<dbReference type="Proteomes" id="UP000271624">
    <property type="component" value="Unassembled WGS sequence"/>
</dbReference>
<protein>
    <submittedName>
        <fullName evidence="2">Uncharacterized protein</fullName>
    </submittedName>
</protein>
<accession>A0A433V4L7</accession>
<reference evidence="2" key="1">
    <citation type="submission" date="2018-12" db="EMBL/GenBank/DDBJ databases">
        <authorList>
            <person name="Will S."/>
            <person name="Neumann-Schaal M."/>
            <person name="Henke P."/>
        </authorList>
    </citation>
    <scope>NUCLEOTIDE SEQUENCE</scope>
    <source>
        <strain evidence="2">PCC 7102</strain>
    </source>
</reference>
<feature type="compositionally biased region" description="Acidic residues" evidence="1">
    <location>
        <begin position="46"/>
        <end position="60"/>
    </location>
</feature>
<keyword evidence="3" id="KW-1185">Reference proteome</keyword>
<dbReference type="RefSeq" id="WP_127085128.1">
    <property type="nucleotide sequence ID" value="NZ_RSCL01000021.1"/>
</dbReference>
<evidence type="ECO:0000313" key="2">
    <source>
        <dbReference type="EMBL" id="RUT00991.1"/>
    </source>
</evidence>
<proteinExistence type="predicted"/>
<gene>
    <name evidence="2" type="ORF">DSM106972_069970</name>
</gene>
<dbReference type="OrthoDB" id="9974373at2"/>
<evidence type="ECO:0000313" key="3">
    <source>
        <dbReference type="Proteomes" id="UP000271624"/>
    </source>
</evidence>
<sequence>MSNDSSQNRLLALEKELYKWKQVPQNKPVFPVTLQEAEGDALETIEENSDGINIDEEFEQQEPQKDSAPLDYRYMDEFIKIDNLSYSGLASVLSNNASQRFNGNIAQLETQEDELAPLPREQMFGFSSDTIKKSYSDLHQKVTTIKQPTPKPTLELPEIELPEPDLTEFSLVSDTTFSDSEASYSSLLKALQEARLNKFADSAESDETENKD</sequence>
<dbReference type="AlphaFoldDB" id="A0A433V4L7"/>
<evidence type="ECO:0000256" key="1">
    <source>
        <dbReference type="SAM" id="MobiDB-lite"/>
    </source>
</evidence>
<feature type="region of interest" description="Disordered" evidence="1">
    <location>
        <begin position="46"/>
        <end position="67"/>
    </location>
</feature>
<comment type="caution">
    <text evidence="2">The sequence shown here is derived from an EMBL/GenBank/DDBJ whole genome shotgun (WGS) entry which is preliminary data.</text>
</comment>
<name>A0A433V4L7_9CYAN</name>